<proteinExistence type="predicted"/>
<feature type="non-terminal residue" evidence="1">
    <location>
        <position position="1"/>
    </location>
</feature>
<protein>
    <submittedName>
        <fullName evidence="1">Uncharacterized protein</fullName>
    </submittedName>
</protein>
<dbReference type="Proteomes" id="UP000228934">
    <property type="component" value="Unassembled WGS sequence"/>
</dbReference>
<name>A0A2G9RZS6_AQUCT</name>
<organism evidence="1 2">
    <name type="scientific">Aquarana catesbeiana</name>
    <name type="common">American bullfrog</name>
    <name type="synonym">Rana catesbeiana</name>
    <dbReference type="NCBI Taxonomy" id="8400"/>
    <lineage>
        <taxon>Eukaryota</taxon>
        <taxon>Metazoa</taxon>
        <taxon>Chordata</taxon>
        <taxon>Craniata</taxon>
        <taxon>Vertebrata</taxon>
        <taxon>Euteleostomi</taxon>
        <taxon>Amphibia</taxon>
        <taxon>Batrachia</taxon>
        <taxon>Anura</taxon>
        <taxon>Neobatrachia</taxon>
        <taxon>Ranoidea</taxon>
        <taxon>Ranidae</taxon>
        <taxon>Aquarana</taxon>
    </lineage>
</organism>
<evidence type="ECO:0000313" key="1">
    <source>
        <dbReference type="EMBL" id="PIO33428.1"/>
    </source>
</evidence>
<dbReference type="OrthoDB" id="166212at2759"/>
<sequence length="88" mass="10035">GLTETVNKTSNLNFSLISEGSECIFIPAKLFLSEAPNKSWQVAKELVNSYPSEKKIRECYTTLQNWSVYKKKMTGKPQHGFKNYNSGR</sequence>
<dbReference type="EMBL" id="KV928326">
    <property type="protein sequence ID" value="PIO33428.1"/>
    <property type="molecule type" value="Genomic_DNA"/>
</dbReference>
<reference evidence="2" key="1">
    <citation type="journal article" date="2017" name="Nat. Commun.">
        <title>The North American bullfrog draft genome provides insight into hormonal regulation of long noncoding RNA.</title>
        <authorList>
            <person name="Hammond S.A."/>
            <person name="Warren R.L."/>
            <person name="Vandervalk B.P."/>
            <person name="Kucuk E."/>
            <person name="Khan H."/>
            <person name="Gibb E.A."/>
            <person name="Pandoh P."/>
            <person name="Kirk H."/>
            <person name="Zhao Y."/>
            <person name="Jones M."/>
            <person name="Mungall A.J."/>
            <person name="Coope R."/>
            <person name="Pleasance S."/>
            <person name="Moore R.A."/>
            <person name="Holt R.A."/>
            <person name="Round J.M."/>
            <person name="Ohora S."/>
            <person name="Walle B.V."/>
            <person name="Veldhoen N."/>
            <person name="Helbing C.C."/>
            <person name="Birol I."/>
        </authorList>
    </citation>
    <scope>NUCLEOTIDE SEQUENCE [LARGE SCALE GENOMIC DNA]</scope>
</reference>
<accession>A0A2G9RZS6</accession>
<dbReference type="AlphaFoldDB" id="A0A2G9RZS6"/>
<evidence type="ECO:0000313" key="2">
    <source>
        <dbReference type="Proteomes" id="UP000228934"/>
    </source>
</evidence>
<keyword evidence="2" id="KW-1185">Reference proteome</keyword>
<gene>
    <name evidence="1" type="ORF">AB205_0071430</name>
</gene>